<keyword evidence="2" id="KW-0680">Restriction system</keyword>
<proteinExistence type="inferred from homology"/>
<feature type="domain" description="Type I restriction modification DNA specificity" evidence="4">
    <location>
        <begin position="17"/>
        <end position="192"/>
    </location>
</feature>
<organism evidence="5 6">
    <name type="scientific">Candidatus Mycoplasma haematohominis</name>
    <dbReference type="NCBI Taxonomy" id="1494318"/>
    <lineage>
        <taxon>Bacteria</taxon>
        <taxon>Bacillati</taxon>
        <taxon>Mycoplasmatota</taxon>
        <taxon>Mollicutes</taxon>
        <taxon>Mycoplasmataceae</taxon>
        <taxon>Mycoplasma</taxon>
    </lineage>
</organism>
<dbReference type="GO" id="GO:0003677">
    <property type="term" value="F:DNA binding"/>
    <property type="evidence" value="ECO:0007669"/>
    <property type="project" value="UniProtKB-KW"/>
</dbReference>
<reference evidence="5 6" key="1">
    <citation type="submission" date="2019-01" db="EMBL/GenBank/DDBJ databases">
        <title>Draft genome sequences of Candidatus Mycoplasma haemohominis SWG34-3 identified from a patient with pyrexia, anemia and liver dysfunction.</title>
        <authorList>
            <person name="Sekizuka T."/>
            <person name="Hattori N."/>
            <person name="Katano H."/>
            <person name="Takuma T."/>
            <person name="Ito T."/>
            <person name="Arai N."/>
            <person name="Yanai R."/>
            <person name="Ishii S."/>
            <person name="Miura Y."/>
            <person name="Tokunaga T."/>
            <person name="Watanabe H."/>
            <person name="Nomura N."/>
            <person name="Eguchi J."/>
            <person name="Arai T."/>
            <person name="Hasegawa H."/>
            <person name="Nakamaki T."/>
            <person name="Wakita T."/>
            <person name="Niki Y."/>
            <person name="Kuroda M."/>
        </authorList>
    </citation>
    <scope>NUCLEOTIDE SEQUENCE [LARGE SCALE GENOMIC DNA]</scope>
    <source>
        <strain evidence="5">SWG34-3</strain>
    </source>
</reference>
<dbReference type="PANTHER" id="PTHR30408">
    <property type="entry name" value="TYPE-1 RESTRICTION ENZYME ECOKI SPECIFICITY PROTEIN"/>
    <property type="match status" value="1"/>
</dbReference>
<dbReference type="GO" id="GO:0009307">
    <property type="term" value="P:DNA restriction-modification system"/>
    <property type="evidence" value="ECO:0007669"/>
    <property type="project" value="UniProtKB-KW"/>
</dbReference>
<dbReference type="Gene3D" id="3.90.220.20">
    <property type="entry name" value="DNA methylase specificity domains"/>
    <property type="match status" value="2"/>
</dbReference>
<evidence type="ECO:0000313" key="5">
    <source>
        <dbReference type="EMBL" id="GCE64053.1"/>
    </source>
</evidence>
<dbReference type="Proteomes" id="UP000324831">
    <property type="component" value="Unassembled WGS sequence"/>
</dbReference>
<dbReference type="InterPro" id="IPR044946">
    <property type="entry name" value="Restrct_endonuc_typeI_TRD_sf"/>
</dbReference>
<dbReference type="PANTHER" id="PTHR30408:SF12">
    <property type="entry name" value="TYPE I RESTRICTION ENZYME MJAVIII SPECIFICITY SUBUNIT"/>
    <property type="match status" value="1"/>
</dbReference>
<evidence type="ECO:0000256" key="1">
    <source>
        <dbReference type="ARBA" id="ARBA00010923"/>
    </source>
</evidence>
<dbReference type="Pfam" id="PF01420">
    <property type="entry name" value="Methylase_S"/>
    <property type="match status" value="1"/>
</dbReference>
<dbReference type="InterPro" id="IPR000055">
    <property type="entry name" value="Restrct_endonuc_typeI_TRD"/>
</dbReference>
<evidence type="ECO:0000256" key="2">
    <source>
        <dbReference type="ARBA" id="ARBA00022747"/>
    </source>
</evidence>
<dbReference type="InterPro" id="IPR052021">
    <property type="entry name" value="Type-I_RS_S_subunit"/>
</dbReference>
<feature type="non-terminal residue" evidence="5">
    <location>
        <position position="322"/>
    </location>
</feature>
<comment type="caution">
    <text evidence="5">The sequence shown here is derived from an EMBL/GenBank/DDBJ whole genome shotgun (WGS) entry which is preliminary data.</text>
</comment>
<dbReference type="AlphaFoldDB" id="A0A478FRB6"/>
<evidence type="ECO:0000256" key="3">
    <source>
        <dbReference type="ARBA" id="ARBA00023125"/>
    </source>
</evidence>
<evidence type="ECO:0000259" key="4">
    <source>
        <dbReference type="Pfam" id="PF01420"/>
    </source>
</evidence>
<protein>
    <submittedName>
        <fullName evidence="5">Putative type-1 restriction enzyme specificity protein MPN_089</fullName>
    </submittedName>
</protein>
<comment type="similarity">
    <text evidence="1">Belongs to the type-I restriction system S methylase family.</text>
</comment>
<dbReference type="EMBL" id="BIMN01000009">
    <property type="protein sequence ID" value="GCE64053.1"/>
    <property type="molecule type" value="Genomic_DNA"/>
</dbReference>
<sequence length="322" mass="36664">MESITNPLNQLTKGGVWKCKPLNELIDIQRGFSFDEKKYKKSGLPIIKVLNVQKGKIDTEKLVYFSKEDYSRDLNKFLLKPGEVCITTSGASSGKIAFNNHEQDFYLSSTVCKLQTKSEVNPKYLYYSLLCFQKEIHNIVRGGAVKGLPIEQLKKLKIPLPPLEIQEQISEILDILRELVRELVRELETELKLRKKQYEYYLNKLISDVIEKGWGEYKTLGEITTEICIGVGAIKSQIGQGNYPCVHYGEIYTKFEIWFDECISKTDEKLIKGVKYGNYGDLLIANASTAKTGIGKCCAYLSQEKIIIGKNITLIRHNQNGK</sequence>
<gene>
    <name evidence="5" type="ORF">MHSWG343_10610</name>
</gene>
<evidence type="ECO:0000313" key="6">
    <source>
        <dbReference type="Proteomes" id="UP000324831"/>
    </source>
</evidence>
<accession>A0A478FRB6</accession>
<dbReference type="SUPFAM" id="SSF116734">
    <property type="entry name" value="DNA methylase specificity domain"/>
    <property type="match status" value="2"/>
</dbReference>
<name>A0A478FRB6_9MOLU</name>
<keyword evidence="3" id="KW-0238">DNA-binding</keyword>